<reference evidence="2" key="1">
    <citation type="submission" date="2022-11" db="UniProtKB">
        <authorList>
            <consortium name="WormBaseParasite"/>
        </authorList>
    </citation>
    <scope>IDENTIFICATION</scope>
</reference>
<dbReference type="WBParaSite" id="PS1159_v2.g24656.t1">
    <property type="protein sequence ID" value="PS1159_v2.g24656.t1"/>
    <property type="gene ID" value="PS1159_v2.g24656"/>
</dbReference>
<sequence>MRSKLKLEMLRIDVSDINFDDEVLANVLKLTNLEIHLKLDIPFDTQGYIHNKNTLKILTKFSKLFVPCERKMSILSISVGNEAPNCFSLR</sequence>
<evidence type="ECO:0000313" key="2">
    <source>
        <dbReference type="WBParaSite" id="PS1159_v2.g24656.t1"/>
    </source>
</evidence>
<protein>
    <submittedName>
        <fullName evidence="2">Uncharacterized protein</fullName>
    </submittedName>
</protein>
<organism evidence="1 2">
    <name type="scientific">Panagrolaimus sp. PS1159</name>
    <dbReference type="NCBI Taxonomy" id="55785"/>
    <lineage>
        <taxon>Eukaryota</taxon>
        <taxon>Metazoa</taxon>
        <taxon>Ecdysozoa</taxon>
        <taxon>Nematoda</taxon>
        <taxon>Chromadorea</taxon>
        <taxon>Rhabditida</taxon>
        <taxon>Tylenchina</taxon>
        <taxon>Panagrolaimomorpha</taxon>
        <taxon>Panagrolaimoidea</taxon>
        <taxon>Panagrolaimidae</taxon>
        <taxon>Panagrolaimus</taxon>
    </lineage>
</organism>
<proteinExistence type="predicted"/>
<accession>A0AC35G7J4</accession>
<name>A0AC35G7J4_9BILA</name>
<dbReference type="Proteomes" id="UP000887580">
    <property type="component" value="Unplaced"/>
</dbReference>
<evidence type="ECO:0000313" key="1">
    <source>
        <dbReference type="Proteomes" id="UP000887580"/>
    </source>
</evidence>